<dbReference type="InterPro" id="IPR035906">
    <property type="entry name" value="MetI-like_sf"/>
</dbReference>
<dbReference type="InterPro" id="IPR051204">
    <property type="entry name" value="ABC_transp_perm/SBD"/>
</dbReference>
<name>A0A7I7WQ00_MYCGU</name>
<evidence type="ECO:0000256" key="3">
    <source>
        <dbReference type="ARBA" id="ARBA00022692"/>
    </source>
</evidence>
<feature type="domain" description="ABC transmembrane type-1" evidence="7">
    <location>
        <begin position="68"/>
        <end position="249"/>
    </location>
</feature>
<dbReference type="EMBL" id="AP022608">
    <property type="protein sequence ID" value="BBZ17998.1"/>
    <property type="molecule type" value="Genomic_DNA"/>
</dbReference>
<comment type="similarity">
    <text evidence="6">Belongs to the binding-protein-dependent transport system permease family.</text>
</comment>
<dbReference type="PROSITE" id="PS50928">
    <property type="entry name" value="ABC_TM1"/>
    <property type="match status" value="1"/>
</dbReference>
<dbReference type="PANTHER" id="PTHR30177:SF4">
    <property type="entry name" value="OSMOPROTECTANT IMPORT PERMEASE PROTEIN OSMW"/>
    <property type="match status" value="1"/>
</dbReference>
<dbReference type="PANTHER" id="PTHR30177">
    <property type="entry name" value="GLYCINE BETAINE/L-PROLINE TRANSPORT SYSTEM PERMEASE PROTEIN PROW"/>
    <property type="match status" value="1"/>
</dbReference>
<evidence type="ECO:0000259" key="7">
    <source>
        <dbReference type="PROSITE" id="PS50928"/>
    </source>
</evidence>
<gene>
    <name evidence="8" type="ORF">MGAD_23330</name>
</gene>
<evidence type="ECO:0000256" key="1">
    <source>
        <dbReference type="ARBA" id="ARBA00004141"/>
    </source>
</evidence>
<accession>A0A7I7WQ00</accession>
<dbReference type="AlphaFoldDB" id="A0A7I7WQ00"/>
<dbReference type="GO" id="GO:0055085">
    <property type="term" value="P:transmembrane transport"/>
    <property type="evidence" value="ECO:0007669"/>
    <property type="project" value="InterPro"/>
</dbReference>
<feature type="transmembrane region" description="Helical" evidence="6">
    <location>
        <begin position="184"/>
        <end position="209"/>
    </location>
</feature>
<feature type="transmembrane region" description="Helical" evidence="6">
    <location>
        <begin position="229"/>
        <end position="249"/>
    </location>
</feature>
<evidence type="ECO:0000256" key="4">
    <source>
        <dbReference type="ARBA" id="ARBA00022989"/>
    </source>
</evidence>
<organism evidence="8 9">
    <name type="scientific">Mycolicibacterium gadium</name>
    <name type="common">Mycobacterium gadium</name>
    <dbReference type="NCBI Taxonomy" id="1794"/>
    <lineage>
        <taxon>Bacteria</taxon>
        <taxon>Bacillati</taxon>
        <taxon>Actinomycetota</taxon>
        <taxon>Actinomycetes</taxon>
        <taxon>Mycobacteriales</taxon>
        <taxon>Mycobacteriaceae</taxon>
        <taxon>Mycolicibacterium</taxon>
    </lineage>
</organism>
<dbReference type="FunFam" id="1.10.3720.10:FF:000001">
    <property type="entry name" value="Glycine betaine ABC transporter, permease"/>
    <property type="match status" value="1"/>
</dbReference>
<evidence type="ECO:0000313" key="8">
    <source>
        <dbReference type="EMBL" id="BBZ17998.1"/>
    </source>
</evidence>
<evidence type="ECO:0000256" key="5">
    <source>
        <dbReference type="ARBA" id="ARBA00023136"/>
    </source>
</evidence>
<evidence type="ECO:0000256" key="6">
    <source>
        <dbReference type="RuleBase" id="RU363032"/>
    </source>
</evidence>
<keyword evidence="4 6" id="KW-1133">Transmembrane helix</keyword>
<dbReference type="Proteomes" id="UP000466187">
    <property type="component" value="Chromosome"/>
</dbReference>
<dbReference type="SUPFAM" id="SSF161098">
    <property type="entry name" value="MetI-like"/>
    <property type="match status" value="1"/>
</dbReference>
<dbReference type="InterPro" id="IPR000515">
    <property type="entry name" value="MetI-like"/>
</dbReference>
<keyword evidence="5 6" id="KW-0472">Membrane</keyword>
<dbReference type="Pfam" id="PF00528">
    <property type="entry name" value="BPD_transp_1"/>
    <property type="match status" value="1"/>
</dbReference>
<dbReference type="Gene3D" id="1.10.3720.10">
    <property type="entry name" value="MetI-like"/>
    <property type="match status" value="1"/>
</dbReference>
<reference evidence="8 9" key="1">
    <citation type="journal article" date="2019" name="Emerg. Microbes Infect.">
        <title>Comprehensive subspecies identification of 175 nontuberculous mycobacteria species based on 7547 genomic profiles.</title>
        <authorList>
            <person name="Matsumoto Y."/>
            <person name="Kinjo T."/>
            <person name="Motooka D."/>
            <person name="Nabeya D."/>
            <person name="Jung N."/>
            <person name="Uechi K."/>
            <person name="Horii T."/>
            <person name="Iida T."/>
            <person name="Fujita J."/>
            <person name="Nakamura S."/>
        </authorList>
    </citation>
    <scope>NUCLEOTIDE SEQUENCE [LARGE SCALE GENOMIC DNA]</scope>
    <source>
        <strain evidence="8 9">JCM 12688</strain>
    </source>
</reference>
<feature type="transmembrane region" description="Helical" evidence="6">
    <location>
        <begin position="105"/>
        <end position="127"/>
    </location>
</feature>
<dbReference type="KEGG" id="mgad:MGAD_23330"/>
<dbReference type="CDD" id="cd06261">
    <property type="entry name" value="TM_PBP2"/>
    <property type="match status" value="1"/>
</dbReference>
<feature type="transmembrane region" description="Helical" evidence="6">
    <location>
        <begin position="133"/>
        <end position="152"/>
    </location>
</feature>
<sequence>MTVVVPAITDTESGSRTAKDRRRSLARWVIQPLACVVAVVGSLVYVNVTDVSDSERRSLGVSNLVTLLREHMTISLAATVLTCLIAIPIGIVLTRGGMRRYSKPIITVAGFGQAAPAIGLIALGAVLFGIGQVGAVVALTVYGALPIIANTVTGLDGVDPRLVEAAHGMGMSSFSTLLRVELPLALPVIVAGVRTALVLIVGTAALASFTGGGGLGQLITTGIKLQQNVTLVVGAILVAALALFIDWLARVVEIVAAPKGL</sequence>
<protein>
    <submittedName>
        <fullName evidence="8">Permease</fullName>
    </submittedName>
</protein>
<dbReference type="GO" id="GO:0031460">
    <property type="term" value="P:glycine betaine transport"/>
    <property type="evidence" value="ECO:0007669"/>
    <property type="project" value="TreeGrafter"/>
</dbReference>
<feature type="transmembrane region" description="Helical" evidence="6">
    <location>
        <begin position="72"/>
        <end position="93"/>
    </location>
</feature>
<evidence type="ECO:0000313" key="9">
    <source>
        <dbReference type="Proteomes" id="UP000466187"/>
    </source>
</evidence>
<evidence type="ECO:0000256" key="2">
    <source>
        <dbReference type="ARBA" id="ARBA00022448"/>
    </source>
</evidence>
<dbReference type="GO" id="GO:0005886">
    <property type="term" value="C:plasma membrane"/>
    <property type="evidence" value="ECO:0007669"/>
    <property type="project" value="UniProtKB-SubCell"/>
</dbReference>
<comment type="subcellular location">
    <subcellularLocation>
        <location evidence="6">Cell membrane</location>
        <topology evidence="6">Multi-pass membrane protein</topology>
    </subcellularLocation>
    <subcellularLocation>
        <location evidence="1">Membrane</location>
        <topology evidence="1">Multi-pass membrane protein</topology>
    </subcellularLocation>
</comment>
<keyword evidence="3 6" id="KW-0812">Transmembrane</keyword>
<proteinExistence type="inferred from homology"/>
<feature type="transmembrane region" description="Helical" evidence="6">
    <location>
        <begin position="25"/>
        <end position="46"/>
    </location>
</feature>
<keyword evidence="2 6" id="KW-0813">Transport</keyword>